<dbReference type="InterPro" id="IPR000611">
    <property type="entry name" value="NPY_rcpt"/>
</dbReference>
<dbReference type="PROSITE" id="PS50262">
    <property type="entry name" value="G_PROTEIN_RECEP_F1_2"/>
    <property type="match status" value="1"/>
</dbReference>
<evidence type="ECO:0000256" key="11">
    <source>
        <dbReference type="SAM" id="Phobius"/>
    </source>
</evidence>
<comment type="similarity">
    <text evidence="2 10">Belongs to the G-protein coupled receptor 1 family.</text>
</comment>
<keyword evidence="3" id="KW-1003">Cell membrane</keyword>
<feature type="transmembrane region" description="Helical" evidence="11">
    <location>
        <begin position="22"/>
        <end position="46"/>
    </location>
</feature>
<keyword evidence="14" id="KW-1185">Reference proteome</keyword>
<evidence type="ECO:0000256" key="2">
    <source>
        <dbReference type="ARBA" id="ARBA00010663"/>
    </source>
</evidence>
<feature type="transmembrane region" description="Helical" evidence="11">
    <location>
        <begin position="306"/>
        <end position="324"/>
    </location>
</feature>
<evidence type="ECO:0000313" key="13">
    <source>
        <dbReference type="EnsemblMetazoa" id="G23773.2:cds"/>
    </source>
</evidence>
<feature type="transmembrane region" description="Helical" evidence="11">
    <location>
        <begin position="138"/>
        <end position="161"/>
    </location>
</feature>
<evidence type="ECO:0000256" key="7">
    <source>
        <dbReference type="ARBA" id="ARBA00023136"/>
    </source>
</evidence>
<sequence length="384" mass="43202">MNASMSALTMKDDELEPNAEHIVEGCLLTVVSLGAILGNTTLWIIISRNRELRTITNMFILGLTTADLFVAVINVPVTVISLFMGGWPWGEAVCRFFGFTNMLTLVTSVMSLCNVSINRYVMVCKPIYFKRIYTKRNSVLMILLCAFVSLLLSSPPLLGWAEYTFIQKQMFCFCDWTKAPSYAFFMISVCFGIPFGVMTVCNIFIFKTVRDSKRRVTAVANSPNSTKVEDPEPNSSTVIKDDVSKPHDVTVIINDRSSTYPVESGRVTFQSNNNMQEDGKQLKRKNTTLTTIRKKSRAGKSRSEEIRLAMILAIVVVIFVISWLPYCLSMLLEIFAKDKVHTAFHMATIMLGYSNSAVNPILYGVLNKKFGDGFRRLFCCCRKS</sequence>
<proteinExistence type="inferred from homology"/>
<dbReference type="OrthoDB" id="6376512at2759"/>
<evidence type="ECO:0000256" key="8">
    <source>
        <dbReference type="ARBA" id="ARBA00023170"/>
    </source>
</evidence>
<evidence type="ECO:0000256" key="10">
    <source>
        <dbReference type="RuleBase" id="RU000688"/>
    </source>
</evidence>
<feature type="transmembrane region" description="Helical" evidence="11">
    <location>
        <begin position="344"/>
        <end position="366"/>
    </location>
</feature>
<dbReference type="PANTHER" id="PTHR22752">
    <property type="entry name" value="G PROTEIN-COUPLED RECEPTOR"/>
    <property type="match status" value="1"/>
</dbReference>
<dbReference type="OMA" id="KRIYTKR"/>
<evidence type="ECO:0000256" key="1">
    <source>
        <dbReference type="ARBA" id="ARBA00004651"/>
    </source>
</evidence>
<evidence type="ECO:0000256" key="9">
    <source>
        <dbReference type="ARBA" id="ARBA00023224"/>
    </source>
</evidence>
<dbReference type="Pfam" id="PF00001">
    <property type="entry name" value="7tm_1"/>
    <property type="match status" value="1"/>
</dbReference>
<keyword evidence="5 11" id="KW-1133">Transmembrane helix</keyword>
<dbReference type="SUPFAM" id="SSF81321">
    <property type="entry name" value="Family A G protein-coupled receptor-like"/>
    <property type="match status" value="1"/>
</dbReference>
<organism evidence="13 14">
    <name type="scientific">Magallana gigas</name>
    <name type="common">Pacific oyster</name>
    <name type="synonym">Crassostrea gigas</name>
    <dbReference type="NCBI Taxonomy" id="29159"/>
    <lineage>
        <taxon>Eukaryota</taxon>
        <taxon>Metazoa</taxon>
        <taxon>Spiralia</taxon>
        <taxon>Lophotrochozoa</taxon>
        <taxon>Mollusca</taxon>
        <taxon>Bivalvia</taxon>
        <taxon>Autobranchia</taxon>
        <taxon>Pteriomorphia</taxon>
        <taxon>Ostreida</taxon>
        <taxon>Ostreoidea</taxon>
        <taxon>Ostreidae</taxon>
        <taxon>Magallana</taxon>
    </lineage>
</organism>
<dbReference type="PROSITE" id="PS00237">
    <property type="entry name" value="G_PROTEIN_RECEP_F1_1"/>
    <property type="match status" value="1"/>
</dbReference>
<evidence type="ECO:0000256" key="4">
    <source>
        <dbReference type="ARBA" id="ARBA00022692"/>
    </source>
</evidence>
<evidence type="ECO:0000313" key="14">
    <source>
        <dbReference type="Proteomes" id="UP000005408"/>
    </source>
</evidence>
<dbReference type="GO" id="GO:0005886">
    <property type="term" value="C:plasma membrane"/>
    <property type="evidence" value="ECO:0007669"/>
    <property type="project" value="UniProtKB-SubCell"/>
</dbReference>
<keyword evidence="4 10" id="KW-0812">Transmembrane</keyword>
<dbReference type="InterPro" id="IPR017452">
    <property type="entry name" value="GPCR_Rhodpsn_7TM"/>
</dbReference>
<evidence type="ECO:0000256" key="3">
    <source>
        <dbReference type="ARBA" id="ARBA00022475"/>
    </source>
</evidence>
<keyword evidence="6 10" id="KW-0297">G-protein coupled receptor</keyword>
<dbReference type="EnsemblMetazoa" id="G23773.2">
    <property type="protein sequence ID" value="G23773.2:cds"/>
    <property type="gene ID" value="G23773"/>
</dbReference>
<feature type="transmembrane region" description="Helical" evidence="11">
    <location>
        <begin position="58"/>
        <end position="84"/>
    </location>
</feature>
<feature type="domain" description="G-protein coupled receptors family 1 profile" evidence="12">
    <location>
        <begin position="38"/>
        <end position="363"/>
    </location>
</feature>
<name>A0A8W8KGB4_MAGGI</name>
<evidence type="ECO:0000256" key="5">
    <source>
        <dbReference type="ARBA" id="ARBA00022989"/>
    </source>
</evidence>
<dbReference type="Gene3D" id="1.20.1070.10">
    <property type="entry name" value="Rhodopsin 7-helix transmembrane proteins"/>
    <property type="match status" value="1"/>
</dbReference>
<comment type="subcellular location">
    <subcellularLocation>
        <location evidence="1">Cell membrane</location>
        <topology evidence="1">Multi-pass membrane protein</topology>
    </subcellularLocation>
</comment>
<dbReference type="PANTHER" id="PTHR22752:SF14">
    <property type="entry name" value="G-PROTEIN COUPLED RECEPTORS FAMILY 1 PROFILE DOMAIN-CONTAINING PROTEIN"/>
    <property type="match status" value="1"/>
</dbReference>
<evidence type="ECO:0000259" key="12">
    <source>
        <dbReference type="PROSITE" id="PS50262"/>
    </source>
</evidence>
<keyword evidence="7 11" id="KW-0472">Membrane</keyword>
<accession>A0A8W8KGB4</accession>
<evidence type="ECO:0000256" key="6">
    <source>
        <dbReference type="ARBA" id="ARBA00023040"/>
    </source>
</evidence>
<keyword evidence="8 10" id="KW-0675">Receptor</keyword>
<feature type="transmembrane region" description="Helical" evidence="11">
    <location>
        <begin position="181"/>
        <end position="205"/>
    </location>
</feature>
<dbReference type="SMART" id="SM01381">
    <property type="entry name" value="7TM_GPCR_Srsx"/>
    <property type="match status" value="1"/>
</dbReference>
<dbReference type="Proteomes" id="UP000005408">
    <property type="component" value="Unassembled WGS sequence"/>
</dbReference>
<dbReference type="InterPro" id="IPR000276">
    <property type="entry name" value="GPCR_Rhodpsn"/>
</dbReference>
<dbReference type="GO" id="GO:0004983">
    <property type="term" value="F:neuropeptide Y receptor activity"/>
    <property type="evidence" value="ECO:0007669"/>
    <property type="project" value="InterPro"/>
</dbReference>
<keyword evidence="9 10" id="KW-0807">Transducer</keyword>
<dbReference type="AlphaFoldDB" id="A0A8W8KGB4"/>
<protein>
    <recommendedName>
        <fullName evidence="12">G-protein coupled receptors family 1 profile domain-containing protein</fullName>
    </recommendedName>
</protein>
<feature type="transmembrane region" description="Helical" evidence="11">
    <location>
        <begin position="96"/>
        <end position="117"/>
    </location>
</feature>
<dbReference type="PRINTS" id="PR01012">
    <property type="entry name" value="NRPEPTIDEYR"/>
</dbReference>
<dbReference type="PRINTS" id="PR00237">
    <property type="entry name" value="GPCRRHODOPSN"/>
</dbReference>
<dbReference type="CDD" id="cd00637">
    <property type="entry name" value="7tm_classA_rhodopsin-like"/>
    <property type="match status" value="1"/>
</dbReference>
<reference evidence="13" key="1">
    <citation type="submission" date="2022-08" db="UniProtKB">
        <authorList>
            <consortium name="EnsemblMetazoa"/>
        </authorList>
    </citation>
    <scope>IDENTIFICATION</scope>
    <source>
        <strain evidence="13">05x7-T-G4-1.051#20</strain>
    </source>
</reference>